<comment type="caution">
    <text evidence="11">The sequence shown here is derived from an EMBL/GenBank/DDBJ whole genome shotgun (WGS) entry which is preliminary data.</text>
</comment>
<dbReference type="GO" id="GO:0016740">
    <property type="term" value="F:transferase activity"/>
    <property type="evidence" value="ECO:0007669"/>
    <property type="project" value="UniProtKB-KW"/>
</dbReference>
<keyword evidence="4" id="KW-0547">Nucleotide-binding</keyword>
<comment type="similarity">
    <text evidence="8">Belongs to the QueC family.</text>
</comment>
<dbReference type="AlphaFoldDB" id="A0A4S8P4R2"/>
<keyword evidence="12" id="KW-1185">Reference proteome</keyword>
<evidence type="ECO:0000256" key="3">
    <source>
        <dbReference type="ARBA" id="ARBA00022723"/>
    </source>
</evidence>
<dbReference type="InterPro" id="IPR014729">
    <property type="entry name" value="Rossmann-like_a/b/a_fold"/>
</dbReference>
<protein>
    <recommendedName>
        <fullName evidence="9">7-cyano-7-deazaguanine synthase</fullName>
        <ecNumber evidence="9">6.3.4.20</ecNumber>
    </recommendedName>
</protein>
<organism evidence="11 12">
    <name type="scientific">Peteryoungia ipomoeae</name>
    <dbReference type="NCBI Taxonomy" id="1210932"/>
    <lineage>
        <taxon>Bacteria</taxon>
        <taxon>Pseudomonadati</taxon>
        <taxon>Pseudomonadota</taxon>
        <taxon>Alphaproteobacteria</taxon>
        <taxon>Hyphomicrobiales</taxon>
        <taxon>Rhizobiaceae</taxon>
        <taxon>Peteryoungia</taxon>
    </lineage>
</organism>
<gene>
    <name evidence="11" type="ORF">FAA97_02445</name>
</gene>
<dbReference type="GO" id="GO:0008616">
    <property type="term" value="P:tRNA queuosine(34) biosynthetic process"/>
    <property type="evidence" value="ECO:0007669"/>
    <property type="project" value="UniProtKB-KW"/>
</dbReference>
<keyword evidence="7" id="KW-0067">ATP-binding</keyword>
<sequence length="186" mass="20045">MGRGAAMARATVLLSGGVDSTSCIHFLQTRAFEVRAIYVDFGQPAAVIEWAKVVAVSRLFGIPSTKVTCSSDSEFGVGELGGRNAFLLFAAMLLGKCEDGLLVMGIHSGSPYFDCSPEFVDMVARLVSACSSDRLQVHMPFLSWTKADVYAYFRSTGINPQLTYSCEAGTDSPCGDCLSCRDRRLL</sequence>
<evidence type="ECO:0000256" key="9">
    <source>
        <dbReference type="ARBA" id="ARBA00039149"/>
    </source>
</evidence>
<keyword evidence="6" id="KW-0862">Zinc</keyword>
<dbReference type="GO" id="GO:0005524">
    <property type="term" value="F:ATP binding"/>
    <property type="evidence" value="ECO:0007669"/>
    <property type="project" value="UniProtKB-KW"/>
</dbReference>
<evidence type="ECO:0000256" key="4">
    <source>
        <dbReference type="ARBA" id="ARBA00022741"/>
    </source>
</evidence>
<keyword evidence="3" id="KW-0479">Metal-binding</keyword>
<comment type="catalytic activity">
    <reaction evidence="10">
        <text>7-carboxy-7-carbaguanine + NH4(+) + 2 ATP = 7-cyano-7-carbaguanine + 2 AMP + 2 diphosphate + 2 H(+)</text>
        <dbReference type="Rhea" id="RHEA:27982"/>
        <dbReference type="ChEBI" id="CHEBI:15378"/>
        <dbReference type="ChEBI" id="CHEBI:28938"/>
        <dbReference type="ChEBI" id="CHEBI:30616"/>
        <dbReference type="ChEBI" id="CHEBI:33019"/>
        <dbReference type="ChEBI" id="CHEBI:45075"/>
        <dbReference type="ChEBI" id="CHEBI:61036"/>
        <dbReference type="ChEBI" id="CHEBI:456215"/>
        <dbReference type="EC" id="6.3.4.20"/>
    </reaction>
</comment>
<dbReference type="Gene3D" id="3.40.50.620">
    <property type="entry name" value="HUPs"/>
    <property type="match status" value="1"/>
</dbReference>
<keyword evidence="5" id="KW-0671">Queuosine biosynthesis</keyword>
<dbReference type="SUPFAM" id="SSF52402">
    <property type="entry name" value="Adenine nucleotide alpha hydrolases-like"/>
    <property type="match status" value="1"/>
</dbReference>
<evidence type="ECO:0000313" key="11">
    <source>
        <dbReference type="EMBL" id="THV25083.1"/>
    </source>
</evidence>
<dbReference type="GO" id="GO:0016874">
    <property type="term" value="F:ligase activity"/>
    <property type="evidence" value="ECO:0007669"/>
    <property type="project" value="UniProtKB-KW"/>
</dbReference>
<dbReference type="EC" id="6.3.4.20" evidence="9"/>
<evidence type="ECO:0000313" key="12">
    <source>
        <dbReference type="Proteomes" id="UP000308828"/>
    </source>
</evidence>
<dbReference type="PANTHER" id="PTHR42914">
    <property type="entry name" value="7-CYANO-7-DEAZAGUANINE SYNTHASE"/>
    <property type="match status" value="1"/>
</dbReference>
<dbReference type="GO" id="GO:0046872">
    <property type="term" value="F:metal ion binding"/>
    <property type="evidence" value="ECO:0007669"/>
    <property type="project" value="UniProtKB-KW"/>
</dbReference>
<evidence type="ECO:0000256" key="7">
    <source>
        <dbReference type="ARBA" id="ARBA00022840"/>
    </source>
</evidence>
<proteinExistence type="inferred from homology"/>
<evidence type="ECO:0000256" key="1">
    <source>
        <dbReference type="ARBA" id="ARBA00005061"/>
    </source>
</evidence>
<evidence type="ECO:0000256" key="2">
    <source>
        <dbReference type="ARBA" id="ARBA00022598"/>
    </source>
</evidence>
<dbReference type="EMBL" id="STGV01000001">
    <property type="protein sequence ID" value="THV25083.1"/>
    <property type="molecule type" value="Genomic_DNA"/>
</dbReference>
<dbReference type="InterPro" id="IPR018317">
    <property type="entry name" value="QueC"/>
</dbReference>
<reference evidence="11 12" key="1">
    <citation type="submission" date="2019-04" db="EMBL/GenBank/DDBJ databases">
        <title>Genome sequence of strain shin9-1.</title>
        <authorList>
            <person name="Gao J."/>
            <person name="Sun J."/>
        </authorList>
    </citation>
    <scope>NUCLEOTIDE SEQUENCE [LARGE SCALE GENOMIC DNA]</scope>
    <source>
        <strain evidence="12">shin9-1</strain>
    </source>
</reference>
<keyword evidence="11" id="KW-0808">Transferase</keyword>
<evidence type="ECO:0000256" key="8">
    <source>
        <dbReference type="ARBA" id="ARBA00037993"/>
    </source>
</evidence>
<dbReference type="PANTHER" id="PTHR42914:SF1">
    <property type="entry name" value="7-CYANO-7-DEAZAGUANINE SYNTHASE"/>
    <property type="match status" value="1"/>
</dbReference>
<evidence type="ECO:0000256" key="10">
    <source>
        <dbReference type="ARBA" id="ARBA00047890"/>
    </source>
</evidence>
<dbReference type="OrthoDB" id="1426978at2"/>
<keyword evidence="2" id="KW-0436">Ligase</keyword>
<evidence type="ECO:0000256" key="6">
    <source>
        <dbReference type="ARBA" id="ARBA00022833"/>
    </source>
</evidence>
<evidence type="ECO:0000256" key="5">
    <source>
        <dbReference type="ARBA" id="ARBA00022785"/>
    </source>
</evidence>
<dbReference type="Proteomes" id="UP000308828">
    <property type="component" value="Unassembled WGS sequence"/>
</dbReference>
<accession>A0A4S8P4R2</accession>
<name>A0A4S8P4R2_9HYPH</name>
<comment type="pathway">
    <text evidence="1">Purine metabolism; 7-cyano-7-deazaguanine biosynthesis.</text>
</comment>
<dbReference type="Pfam" id="PF06508">
    <property type="entry name" value="QueC"/>
    <property type="match status" value="2"/>
</dbReference>